<organism evidence="1">
    <name type="scientific">Wuchereria bancrofti</name>
    <dbReference type="NCBI Taxonomy" id="6293"/>
    <lineage>
        <taxon>Eukaryota</taxon>
        <taxon>Metazoa</taxon>
        <taxon>Ecdysozoa</taxon>
        <taxon>Nematoda</taxon>
        <taxon>Chromadorea</taxon>
        <taxon>Rhabditida</taxon>
        <taxon>Spirurina</taxon>
        <taxon>Spiruromorpha</taxon>
        <taxon>Filarioidea</taxon>
        <taxon>Onchocercidae</taxon>
        <taxon>Wuchereria</taxon>
    </lineage>
</organism>
<dbReference type="STRING" id="6293.A0A1I8F081"/>
<proteinExistence type="predicted"/>
<evidence type="ECO:0000313" key="1">
    <source>
        <dbReference type="WBParaSite" id="maker-PairedContig_802-snap-gene-0.16-mRNA-1"/>
    </source>
</evidence>
<dbReference type="WBParaSite" id="maker-PairedContig_802-snap-gene-0.16-mRNA-1">
    <property type="protein sequence ID" value="maker-PairedContig_802-snap-gene-0.16-mRNA-1"/>
    <property type="gene ID" value="maker-PairedContig_802-snap-gene-0.16"/>
</dbReference>
<name>A0A1I8F081_WUCBA</name>
<protein>
    <submittedName>
        <fullName evidence="1">Uncharacterized protein</fullName>
    </submittedName>
</protein>
<accession>A0A1I8F081</accession>
<reference evidence="1" key="1">
    <citation type="submission" date="2016-11" db="UniProtKB">
        <authorList>
            <consortium name="WormBaseParasite"/>
        </authorList>
    </citation>
    <scope>IDENTIFICATION</scope>
    <source>
        <strain evidence="1">pt0022</strain>
    </source>
</reference>
<sequence>MRKMVNDYLPEKEDLMDECRSNFENACTDGFREYDDLSLRRNASQIFITCRHFKSLVVISNDLTNINSNYVMFCDQNASENIDFLRILLNITCSRHRAELPKDSLFSAAATC</sequence>
<dbReference type="AlphaFoldDB" id="A0A1I8F081"/>